<keyword evidence="6" id="KW-0479">Metal-binding</keyword>
<evidence type="ECO:0000256" key="9">
    <source>
        <dbReference type="ARBA" id="ARBA00022801"/>
    </source>
</evidence>
<dbReference type="GO" id="GO:0016787">
    <property type="term" value="F:hydrolase activity"/>
    <property type="evidence" value="ECO:0007669"/>
    <property type="project" value="UniProtKB-KW"/>
</dbReference>
<keyword evidence="15" id="KW-0131">Cell cycle</keyword>
<dbReference type="InterPro" id="IPR001208">
    <property type="entry name" value="MCM_dom"/>
</dbReference>
<evidence type="ECO:0000256" key="2">
    <source>
        <dbReference type="ARBA" id="ARBA00008010"/>
    </source>
</evidence>
<dbReference type="SUPFAM" id="SSF50249">
    <property type="entry name" value="Nucleic acid-binding proteins"/>
    <property type="match status" value="1"/>
</dbReference>
<dbReference type="FunFam" id="3.40.50.300:FF:000138">
    <property type="entry name" value="DNA helicase"/>
    <property type="match status" value="1"/>
</dbReference>
<keyword evidence="7" id="KW-0547">Nucleotide-binding</keyword>
<feature type="region of interest" description="Disordered" evidence="16">
    <location>
        <begin position="112"/>
        <end position="160"/>
    </location>
</feature>
<comment type="subcellular location">
    <subcellularLocation>
        <location evidence="1">Nucleus</location>
    </subcellularLocation>
</comment>
<evidence type="ECO:0000256" key="16">
    <source>
        <dbReference type="SAM" id="MobiDB-lite"/>
    </source>
</evidence>
<dbReference type="PROSITE" id="PS00847">
    <property type="entry name" value="MCM_1"/>
    <property type="match status" value="1"/>
</dbReference>
<dbReference type="InterPro" id="IPR012340">
    <property type="entry name" value="NA-bd_OB-fold"/>
</dbReference>
<evidence type="ECO:0000313" key="18">
    <source>
        <dbReference type="EMBL" id="CAD8497414.1"/>
    </source>
</evidence>
<evidence type="ECO:0000256" key="7">
    <source>
        <dbReference type="ARBA" id="ARBA00022741"/>
    </source>
</evidence>
<dbReference type="GO" id="GO:0017116">
    <property type="term" value="F:single-stranded DNA helicase activity"/>
    <property type="evidence" value="ECO:0007669"/>
    <property type="project" value="TreeGrafter"/>
</dbReference>
<evidence type="ECO:0000256" key="10">
    <source>
        <dbReference type="ARBA" id="ARBA00022806"/>
    </source>
</evidence>
<dbReference type="PROSITE" id="PS50051">
    <property type="entry name" value="MCM_2"/>
    <property type="match status" value="1"/>
</dbReference>
<dbReference type="InterPro" id="IPR059098">
    <property type="entry name" value="WHD_MCM2"/>
</dbReference>
<feature type="compositionally biased region" description="Low complexity" evidence="16">
    <location>
        <begin position="20"/>
        <end position="42"/>
    </location>
</feature>
<evidence type="ECO:0000259" key="17">
    <source>
        <dbReference type="PROSITE" id="PS50051"/>
    </source>
</evidence>
<evidence type="ECO:0000256" key="8">
    <source>
        <dbReference type="ARBA" id="ARBA00022771"/>
    </source>
</evidence>
<feature type="domain" description="MCM C-terminal AAA(+) ATPase" evidence="17">
    <location>
        <begin position="477"/>
        <end position="683"/>
    </location>
</feature>
<evidence type="ECO:0000256" key="6">
    <source>
        <dbReference type="ARBA" id="ARBA00022723"/>
    </source>
</evidence>
<protein>
    <recommendedName>
        <fullName evidence="4">DNA replication licensing factor MCM2</fullName>
        <ecNumber evidence="3">3.6.4.12</ecNumber>
    </recommendedName>
</protein>
<dbReference type="Pfam" id="PF23669">
    <property type="entry name" value="WHD_MCM2"/>
    <property type="match status" value="1"/>
</dbReference>
<dbReference type="EC" id="3.6.4.12" evidence="3"/>
<feature type="compositionally biased region" description="Acidic residues" evidence="16">
    <location>
        <begin position="146"/>
        <end position="160"/>
    </location>
</feature>
<feature type="region of interest" description="Disordered" evidence="16">
    <location>
        <begin position="916"/>
        <end position="951"/>
    </location>
</feature>
<keyword evidence="14" id="KW-0539">Nucleus</keyword>
<dbReference type="InterPro" id="IPR041562">
    <property type="entry name" value="MCM_lid"/>
</dbReference>
<feature type="region of interest" description="Disordered" evidence="16">
    <location>
        <begin position="1"/>
        <end position="95"/>
    </location>
</feature>
<dbReference type="Gene3D" id="2.20.28.10">
    <property type="match status" value="1"/>
</dbReference>
<dbReference type="AlphaFoldDB" id="A0A7S0EXL2"/>
<feature type="compositionally biased region" description="Acidic residues" evidence="16">
    <location>
        <begin position="82"/>
        <end position="94"/>
    </location>
</feature>
<dbReference type="Gene3D" id="3.40.50.300">
    <property type="entry name" value="P-loop containing nucleotide triphosphate hydrolases"/>
    <property type="match status" value="1"/>
</dbReference>
<evidence type="ECO:0000256" key="4">
    <source>
        <dbReference type="ARBA" id="ARBA00018925"/>
    </source>
</evidence>
<proteinExistence type="inferred from homology"/>
<keyword evidence="11" id="KW-0862">Zinc</keyword>
<dbReference type="Pfam" id="PF17207">
    <property type="entry name" value="MCM_OB"/>
    <property type="match status" value="1"/>
</dbReference>
<evidence type="ECO:0000256" key="11">
    <source>
        <dbReference type="ARBA" id="ARBA00022833"/>
    </source>
</evidence>
<dbReference type="GO" id="GO:0042555">
    <property type="term" value="C:MCM complex"/>
    <property type="evidence" value="ECO:0007669"/>
    <property type="project" value="InterPro"/>
</dbReference>
<keyword evidence="13" id="KW-0238">DNA-binding</keyword>
<dbReference type="PANTHER" id="PTHR11630">
    <property type="entry name" value="DNA REPLICATION LICENSING FACTOR MCM FAMILY MEMBER"/>
    <property type="match status" value="1"/>
</dbReference>
<dbReference type="Gene3D" id="2.40.50.140">
    <property type="entry name" value="Nucleic acid-binding proteins"/>
    <property type="match status" value="1"/>
</dbReference>
<evidence type="ECO:0000256" key="12">
    <source>
        <dbReference type="ARBA" id="ARBA00022840"/>
    </source>
</evidence>
<comment type="similarity">
    <text evidence="2">Belongs to the MCM family.</text>
</comment>
<evidence type="ECO:0000256" key="15">
    <source>
        <dbReference type="ARBA" id="ARBA00023306"/>
    </source>
</evidence>
<dbReference type="Gene3D" id="3.30.1640.10">
    <property type="entry name" value="mini-chromosome maintenance (MCM) complex, chain A, domain 1"/>
    <property type="match status" value="1"/>
</dbReference>
<dbReference type="GO" id="GO:0005524">
    <property type="term" value="F:ATP binding"/>
    <property type="evidence" value="ECO:0007669"/>
    <property type="project" value="UniProtKB-KW"/>
</dbReference>
<dbReference type="InterPro" id="IPR027925">
    <property type="entry name" value="MCM_N"/>
</dbReference>
<organism evidence="18">
    <name type="scientific">Phaeocystis antarctica</name>
    <dbReference type="NCBI Taxonomy" id="33657"/>
    <lineage>
        <taxon>Eukaryota</taxon>
        <taxon>Haptista</taxon>
        <taxon>Haptophyta</taxon>
        <taxon>Prymnesiophyceae</taxon>
        <taxon>Phaeocystales</taxon>
        <taxon>Phaeocystaceae</taxon>
        <taxon>Phaeocystis</taxon>
    </lineage>
</organism>
<dbReference type="InterPro" id="IPR008045">
    <property type="entry name" value="MCM2"/>
</dbReference>
<dbReference type="GO" id="GO:0000727">
    <property type="term" value="P:double-strand break repair via break-induced replication"/>
    <property type="evidence" value="ECO:0007669"/>
    <property type="project" value="TreeGrafter"/>
</dbReference>
<dbReference type="GO" id="GO:0005634">
    <property type="term" value="C:nucleus"/>
    <property type="evidence" value="ECO:0007669"/>
    <property type="project" value="UniProtKB-SubCell"/>
</dbReference>
<keyword evidence="12" id="KW-0067">ATP-binding</keyword>
<feature type="compositionally biased region" description="Acidic residues" evidence="16">
    <location>
        <begin position="57"/>
        <end position="72"/>
    </location>
</feature>
<name>A0A7S0EXL2_9EUKA</name>
<dbReference type="InterPro" id="IPR018525">
    <property type="entry name" value="MCM_CS"/>
</dbReference>
<sequence length="951" mass="104621">MPPKRARAPAPSPGGGGGSPSDDGSSPARSAAPSIPGSSPDAEPGPQEPAAVRGATPDEEDEGEELIGEDMEADYRPMGALDEYEQDGLDEGDYGDMGAGARFAAEAVLEARDAKENQSRMPAALLTSDDDGEERRPTRRRRRDADEQEGDEMDDEGALPGFFDDEDGGINLEDYSGPLSEWIQSAAVSEEVRRRFRRFLTQFDPAAAGAEKTENSRYSQRVRNMCAANNESLEVSYLHLSQSVPILAIWVADCPKEMFKLLDEAAMQVVAIMFPDYGMIHSAIHVRITSLPIQDSIRDLRQIHMGCLVKIVGVVTRRSGVFPQLTICKYNCMRCGYVMGPYSVNGEETKMQGVQCHSCQEKGPYQLNTEQTVYCNYQKLTLQESPGSVPPGRLPRHKDVVLQWDLIDVARPGEEIEITGVYVNNFDHGLNRKSGFPVFSTLVEANHVQKKEELLSSHMLTDEEKREIHRMSKDPMIQMKIIQSIAPSIYGHEDIKTAIALSMFGGQGKDVEGKHRIRGDINVLLLGDPGTAKSQFLKYIEKTAPRAVYTTGQGASAVGLTAGVHKDPVTREWTLEGGALVLADRGVCLIDEFDKMGDGDRTSIHEAMEQQSISISKAGIITSLQARCAVVAAANPVKGRYDSSLSFEDNVDLTQPILSRFDCICVVKDSVDVVKDERLAEFVVKSHRDTHPDAQDDAAAETNAKAEQATAIDQTLLRKYLMHARHSCRPVLQDIDQNKLVQVYTELRQEANNGGVVVAVRHIESMIRMAEASARMHLRNHVSTDDVDLAISVLLNSVIKSQKYAIARSMEKKFYRYLTQKKDAHQLLEFTLRKLFQHAAHNVYAKRRTEAEEAEAGGGAQVIEVETDEFVGRAREMAIHDLSTFYDSRQFGSYRHAKSAEGRDVIVRAEDESRAKARHAAAQDTAAAAQEAEQQAGAQDAAAAAAQSVGA</sequence>
<evidence type="ECO:0000256" key="5">
    <source>
        <dbReference type="ARBA" id="ARBA00022705"/>
    </source>
</evidence>
<dbReference type="Pfam" id="PF17855">
    <property type="entry name" value="MCM_lid"/>
    <property type="match status" value="1"/>
</dbReference>
<dbReference type="EMBL" id="HBEP01025340">
    <property type="protein sequence ID" value="CAD8497414.1"/>
    <property type="molecule type" value="Transcribed_RNA"/>
</dbReference>
<dbReference type="Pfam" id="PF00493">
    <property type="entry name" value="MCM"/>
    <property type="match status" value="1"/>
</dbReference>
<dbReference type="SMART" id="SM00350">
    <property type="entry name" value="MCM"/>
    <property type="match status" value="1"/>
</dbReference>
<evidence type="ECO:0000256" key="1">
    <source>
        <dbReference type="ARBA" id="ARBA00004123"/>
    </source>
</evidence>
<accession>A0A7S0EXL2</accession>
<keyword evidence="10" id="KW-0347">Helicase</keyword>
<dbReference type="SUPFAM" id="SSF52540">
    <property type="entry name" value="P-loop containing nucleoside triphosphate hydrolases"/>
    <property type="match status" value="1"/>
</dbReference>
<keyword evidence="8" id="KW-0863">Zinc-finger</keyword>
<keyword evidence="5" id="KW-0235">DNA replication</keyword>
<evidence type="ECO:0000256" key="13">
    <source>
        <dbReference type="ARBA" id="ARBA00023125"/>
    </source>
</evidence>
<dbReference type="PRINTS" id="PR01658">
    <property type="entry name" value="MCMPROTEIN2"/>
</dbReference>
<dbReference type="Pfam" id="PF14551">
    <property type="entry name" value="MCM_N"/>
    <property type="match status" value="1"/>
</dbReference>
<dbReference type="InterPro" id="IPR033762">
    <property type="entry name" value="MCM_OB"/>
</dbReference>
<dbReference type="GO" id="GO:0003697">
    <property type="term" value="F:single-stranded DNA binding"/>
    <property type="evidence" value="ECO:0007669"/>
    <property type="project" value="TreeGrafter"/>
</dbReference>
<dbReference type="GO" id="GO:1902975">
    <property type="term" value="P:mitotic DNA replication initiation"/>
    <property type="evidence" value="ECO:0007669"/>
    <property type="project" value="TreeGrafter"/>
</dbReference>
<gene>
    <name evidence="18" type="ORF">PANT1444_LOCUS14409</name>
</gene>
<keyword evidence="9" id="KW-0378">Hydrolase</keyword>
<dbReference type="PANTHER" id="PTHR11630:SF44">
    <property type="entry name" value="DNA REPLICATION LICENSING FACTOR MCM2"/>
    <property type="match status" value="1"/>
</dbReference>
<dbReference type="GO" id="GO:0043138">
    <property type="term" value="F:3'-5' DNA helicase activity"/>
    <property type="evidence" value="ECO:0007669"/>
    <property type="project" value="TreeGrafter"/>
</dbReference>
<reference evidence="18" key="1">
    <citation type="submission" date="2021-01" db="EMBL/GenBank/DDBJ databases">
        <authorList>
            <person name="Corre E."/>
            <person name="Pelletier E."/>
            <person name="Niang G."/>
            <person name="Scheremetjew M."/>
            <person name="Finn R."/>
            <person name="Kale V."/>
            <person name="Holt S."/>
            <person name="Cochrane G."/>
            <person name="Meng A."/>
            <person name="Brown T."/>
            <person name="Cohen L."/>
        </authorList>
    </citation>
    <scope>NUCLEOTIDE SEQUENCE</scope>
    <source>
        <strain evidence="18">CCMP1374</strain>
    </source>
</reference>
<evidence type="ECO:0000256" key="14">
    <source>
        <dbReference type="ARBA" id="ARBA00023242"/>
    </source>
</evidence>
<dbReference type="InterPro" id="IPR031327">
    <property type="entry name" value="MCM"/>
</dbReference>
<dbReference type="GO" id="GO:0008270">
    <property type="term" value="F:zinc ion binding"/>
    <property type="evidence" value="ECO:0007669"/>
    <property type="project" value="UniProtKB-KW"/>
</dbReference>
<dbReference type="PRINTS" id="PR01657">
    <property type="entry name" value="MCMFAMILY"/>
</dbReference>
<feature type="compositionally biased region" description="Low complexity" evidence="16">
    <location>
        <begin position="920"/>
        <end position="951"/>
    </location>
</feature>
<evidence type="ECO:0000256" key="3">
    <source>
        <dbReference type="ARBA" id="ARBA00012551"/>
    </source>
</evidence>
<dbReference type="InterPro" id="IPR027417">
    <property type="entry name" value="P-loop_NTPase"/>
</dbReference>
<dbReference type="Pfam" id="PF12619">
    <property type="entry name" value="MCM2_N"/>
    <property type="match status" value="1"/>
</dbReference>